<feature type="compositionally biased region" description="Basic and acidic residues" evidence="3">
    <location>
        <begin position="160"/>
        <end position="174"/>
    </location>
</feature>
<dbReference type="InterPro" id="IPR012677">
    <property type="entry name" value="Nucleotide-bd_a/b_plait_sf"/>
</dbReference>
<keyword evidence="1 2" id="KW-0694">RNA-binding</keyword>
<feature type="compositionally biased region" description="Low complexity" evidence="3">
    <location>
        <begin position="138"/>
        <end position="159"/>
    </location>
</feature>
<dbReference type="Pfam" id="PF00076">
    <property type="entry name" value="RRM_1"/>
    <property type="match status" value="1"/>
</dbReference>
<dbReference type="OrthoDB" id="339151at2759"/>
<evidence type="ECO:0000256" key="2">
    <source>
        <dbReference type="PROSITE-ProRule" id="PRU00176"/>
    </source>
</evidence>
<dbReference type="InterPro" id="IPR039539">
    <property type="entry name" value="Ras_GTPase_bind_prot"/>
</dbReference>
<dbReference type="Pfam" id="PF02136">
    <property type="entry name" value="NTF2"/>
    <property type="match status" value="1"/>
</dbReference>
<dbReference type="SUPFAM" id="SSF54427">
    <property type="entry name" value="NTF2-like"/>
    <property type="match status" value="1"/>
</dbReference>
<dbReference type="PROSITE" id="PS50177">
    <property type="entry name" value="NTF2_DOMAIN"/>
    <property type="match status" value="1"/>
</dbReference>
<evidence type="ECO:0000256" key="3">
    <source>
        <dbReference type="SAM" id="MobiDB-lite"/>
    </source>
</evidence>
<feature type="compositionally biased region" description="Basic and acidic residues" evidence="3">
    <location>
        <begin position="191"/>
        <end position="204"/>
    </location>
</feature>
<feature type="compositionally biased region" description="Low complexity" evidence="3">
    <location>
        <begin position="205"/>
        <end position="223"/>
    </location>
</feature>
<feature type="compositionally biased region" description="Low complexity" evidence="3">
    <location>
        <begin position="334"/>
        <end position="363"/>
    </location>
</feature>
<feature type="compositionally biased region" description="Low complexity" evidence="3">
    <location>
        <begin position="303"/>
        <end position="324"/>
    </location>
</feature>
<dbReference type="InterPro" id="IPR000504">
    <property type="entry name" value="RRM_dom"/>
</dbReference>
<dbReference type="InterPro" id="IPR032710">
    <property type="entry name" value="NTF2-like_dom_sf"/>
</dbReference>
<keyword evidence="7" id="KW-1185">Reference proteome</keyword>
<feature type="region of interest" description="Disordered" evidence="3">
    <location>
        <begin position="134"/>
        <end position="397"/>
    </location>
</feature>
<comment type="caution">
    <text evidence="6">The sequence shown here is derived from an EMBL/GenBank/DDBJ whole genome shotgun (WGS) entry which is preliminary data.</text>
</comment>
<evidence type="ECO:0008006" key="8">
    <source>
        <dbReference type="Google" id="ProtNLM"/>
    </source>
</evidence>
<organism evidence="6 7">
    <name type="scientific">Coniochaeta pulveracea</name>
    <dbReference type="NCBI Taxonomy" id="177199"/>
    <lineage>
        <taxon>Eukaryota</taxon>
        <taxon>Fungi</taxon>
        <taxon>Dikarya</taxon>
        <taxon>Ascomycota</taxon>
        <taxon>Pezizomycotina</taxon>
        <taxon>Sordariomycetes</taxon>
        <taxon>Sordariomycetidae</taxon>
        <taxon>Coniochaetales</taxon>
        <taxon>Coniochaetaceae</taxon>
        <taxon>Coniochaeta</taxon>
    </lineage>
</organism>
<dbReference type="SUPFAM" id="SSF54928">
    <property type="entry name" value="RNA-binding domain, RBD"/>
    <property type="match status" value="1"/>
</dbReference>
<feature type="region of interest" description="Disordered" evidence="3">
    <location>
        <begin position="472"/>
        <end position="531"/>
    </location>
</feature>
<accession>A0A420YB91</accession>
<feature type="compositionally biased region" description="Gly residues" evidence="3">
    <location>
        <begin position="477"/>
        <end position="519"/>
    </location>
</feature>
<dbReference type="CDD" id="cd00780">
    <property type="entry name" value="NTF2"/>
    <property type="match status" value="1"/>
</dbReference>
<proteinExistence type="predicted"/>
<dbReference type="STRING" id="177199.A0A420YB91"/>
<feature type="domain" description="RRM" evidence="4">
    <location>
        <begin position="398"/>
        <end position="469"/>
    </location>
</feature>
<reference evidence="6 7" key="1">
    <citation type="submission" date="2018-08" db="EMBL/GenBank/DDBJ databases">
        <title>Draft genome of the lignicolous fungus Coniochaeta pulveracea.</title>
        <authorList>
            <person name="Borstlap C.J."/>
            <person name="De Witt R.N."/>
            <person name="Botha A."/>
            <person name="Volschenk H."/>
        </authorList>
    </citation>
    <scope>NUCLEOTIDE SEQUENCE [LARGE SCALE GENOMIC DNA]</scope>
    <source>
        <strain evidence="6 7">CAB683</strain>
    </source>
</reference>
<evidence type="ECO:0000313" key="6">
    <source>
        <dbReference type="EMBL" id="RKU45168.1"/>
    </source>
</evidence>
<evidence type="ECO:0000256" key="1">
    <source>
        <dbReference type="ARBA" id="ARBA00022884"/>
    </source>
</evidence>
<dbReference type="Gene3D" id="3.30.70.330">
    <property type="match status" value="1"/>
</dbReference>
<feature type="region of interest" description="Disordered" evidence="3">
    <location>
        <begin position="1"/>
        <end position="22"/>
    </location>
</feature>
<dbReference type="InterPro" id="IPR002075">
    <property type="entry name" value="NTF2_dom"/>
</dbReference>
<dbReference type="AlphaFoldDB" id="A0A420YB91"/>
<dbReference type="InterPro" id="IPR035979">
    <property type="entry name" value="RBD_domain_sf"/>
</dbReference>
<dbReference type="InterPro" id="IPR018222">
    <property type="entry name" value="Nuclear_transport_factor_2_euk"/>
</dbReference>
<sequence length="531" mass="55474">MATNGNLNFQEGAGQQATTQSSQGLGNDEVAWFFVEQFYTTMSKSPEKLHLFYNKRSQFVQGMEAEISKVSVGREQIRERIKNLDFQECKVIGELSNKSAEPNKFVQTFVLAKQPSGYFVLNDIVRYIDENIEEEQPQETAAPATDAAPAEAEAPAVEAAKTEPEPETETKTEEPVAQAEPAQLDTAVVDQKLEDATSAAKDEAPAAAEPAAAAPVEVEPTVVENKKEEAPAEPVKTEEAAAEVVQEEAKQKIESSETPKEPVTTPVAAPKAAPKAAPVAAEPEKPKGPPKPMTWASMASRMAGPAKPAVALPKPATPTAAPAAPAQPRPAAPSAPQQQQKSAAPASQPTEAAPASASASAPASKDDEWQSVGADSKRQNRPVSTTAAGSQGPGQEGAMAYIKYVTDKVKAEDLKAALSQFGELVYFDIHRQKNCAFAEYSTPAGYQAAVAANPLTVNGENIVVEQRRPKASAFGGSSYGRGGGGGRGRGGFDGQRSGSQGGGRGGFAQQGRGGRGGAARGNARPAPQASS</sequence>
<dbReference type="GO" id="GO:0016579">
    <property type="term" value="P:protein deubiquitination"/>
    <property type="evidence" value="ECO:0007669"/>
    <property type="project" value="TreeGrafter"/>
</dbReference>
<name>A0A420YB91_9PEZI</name>
<evidence type="ECO:0000313" key="7">
    <source>
        <dbReference type="Proteomes" id="UP000275385"/>
    </source>
</evidence>
<dbReference type="PANTHER" id="PTHR10693:SF20">
    <property type="entry name" value="AT27578P"/>
    <property type="match status" value="1"/>
</dbReference>
<feature type="compositionally biased region" description="Low complexity" evidence="3">
    <location>
        <begin position="261"/>
        <end position="281"/>
    </location>
</feature>
<dbReference type="GO" id="GO:1990861">
    <property type="term" value="C:Ubp3-Bre5 deubiquitination complex"/>
    <property type="evidence" value="ECO:0007669"/>
    <property type="project" value="TreeGrafter"/>
</dbReference>
<feature type="domain" description="NTF2" evidence="5">
    <location>
        <begin position="30"/>
        <end position="127"/>
    </location>
</feature>
<dbReference type="PANTHER" id="PTHR10693">
    <property type="entry name" value="RAS GTPASE-ACTIVATING PROTEIN-BINDING PROTEIN"/>
    <property type="match status" value="1"/>
</dbReference>
<protein>
    <recommendedName>
        <fullName evidence="8">NTF2 domain-containing protein</fullName>
    </recommendedName>
</protein>
<dbReference type="GO" id="GO:0005829">
    <property type="term" value="C:cytosol"/>
    <property type="evidence" value="ECO:0007669"/>
    <property type="project" value="TreeGrafter"/>
</dbReference>
<dbReference type="SMART" id="SM00360">
    <property type="entry name" value="RRM"/>
    <property type="match status" value="1"/>
</dbReference>
<dbReference type="EMBL" id="QVQW01000023">
    <property type="protein sequence ID" value="RKU45168.1"/>
    <property type="molecule type" value="Genomic_DNA"/>
</dbReference>
<dbReference type="GO" id="GO:1990904">
    <property type="term" value="C:ribonucleoprotein complex"/>
    <property type="evidence" value="ECO:0007669"/>
    <property type="project" value="TreeGrafter"/>
</dbReference>
<dbReference type="Proteomes" id="UP000275385">
    <property type="component" value="Unassembled WGS sequence"/>
</dbReference>
<dbReference type="GO" id="GO:0034517">
    <property type="term" value="P:ribophagy"/>
    <property type="evidence" value="ECO:0007669"/>
    <property type="project" value="TreeGrafter"/>
</dbReference>
<dbReference type="GO" id="GO:0003729">
    <property type="term" value="F:mRNA binding"/>
    <property type="evidence" value="ECO:0007669"/>
    <property type="project" value="TreeGrafter"/>
</dbReference>
<feature type="compositionally biased region" description="Basic and acidic residues" evidence="3">
    <location>
        <begin position="247"/>
        <end position="260"/>
    </location>
</feature>
<dbReference type="Gene3D" id="3.10.450.50">
    <property type="match status" value="2"/>
</dbReference>
<feature type="compositionally biased region" description="Basic and acidic residues" evidence="3">
    <location>
        <begin position="224"/>
        <end position="239"/>
    </location>
</feature>
<gene>
    <name evidence="6" type="ORF">DL546_006397</name>
</gene>
<dbReference type="PROSITE" id="PS50102">
    <property type="entry name" value="RRM"/>
    <property type="match status" value="1"/>
</dbReference>
<evidence type="ECO:0000259" key="4">
    <source>
        <dbReference type="PROSITE" id="PS50102"/>
    </source>
</evidence>
<evidence type="ECO:0000259" key="5">
    <source>
        <dbReference type="PROSITE" id="PS50177"/>
    </source>
</evidence>